<dbReference type="AlphaFoldDB" id="A0AAU7CNE9"/>
<sequence length="133" mass="14444">MKVIPTPLNPRTQFWGPALLMMPLCWVVGTVSLMVRQGETFPRSAVLASFGAFGGLLLWLTYRAASRRRDGLAAFFMGMIVATAPQKHGSLWGELGGCVFPLVIMALGLYVVGLFLRQRSKASPLSNADSDLT</sequence>
<proteinExistence type="predicted"/>
<name>A0AAU7CNE9_9BACT</name>
<keyword evidence="1" id="KW-1133">Transmembrane helix</keyword>
<dbReference type="EMBL" id="CP155447">
    <property type="protein sequence ID" value="XBH06534.1"/>
    <property type="molecule type" value="Genomic_DNA"/>
</dbReference>
<accession>A0AAU7CNE9</accession>
<feature type="transmembrane region" description="Helical" evidence="1">
    <location>
        <begin position="12"/>
        <end position="35"/>
    </location>
</feature>
<keyword evidence="1" id="KW-0472">Membrane</keyword>
<evidence type="ECO:0008006" key="3">
    <source>
        <dbReference type="Google" id="ProtNLM"/>
    </source>
</evidence>
<organism evidence="2">
    <name type="scientific">Singulisphaera sp. Ch08</name>
    <dbReference type="NCBI Taxonomy" id="3120278"/>
    <lineage>
        <taxon>Bacteria</taxon>
        <taxon>Pseudomonadati</taxon>
        <taxon>Planctomycetota</taxon>
        <taxon>Planctomycetia</taxon>
        <taxon>Isosphaerales</taxon>
        <taxon>Isosphaeraceae</taxon>
        <taxon>Singulisphaera</taxon>
    </lineage>
</organism>
<gene>
    <name evidence="2" type="ORF">V5E97_10995</name>
</gene>
<feature type="transmembrane region" description="Helical" evidence="1">
    <location>
        <begin position="94"/>
        <end position="116"/>
    </location>
</feature>
<reference evidence="2" key="1">
    <citation type="submission" date="2024-05" db="EMBL/GenBank/DDBJ databases">
        <title>Planctomycetes of the genus Singulisphaera possess chitinolytic capabilities.</title>
        <authorList>
            <person name="Ivanova A."/>
        </authorList>
    </citation>
    <scope>NUCLEOTIDE SEQUENCE</scope>
    <source>
        <strain evidence="2">Ch08T</strain>
    </source>
</reference>
<protein>
    <recommendedName>
        <fullName evidence="3">Transmembrane protein</fullName>
    </recommendedName>
</protein>
<keyword evidence="1" id="KW-0812">Transmembrane</keyword>
<evidence type="ECO:0000313" key="2">
    <source>
        <dbReference type="EMBL" id="XBH06534.1"/>
    </source>
</evidence>
<feature type="transmembrane region" description="Helical" evidence="1">
    <location>
        <begin position="72"/>
        <end position="88"/>
    </location>
</feature>
<dbReference type="RefSeq" id="WP_406699384.1">
    <property type="nucleotide sequence ID" value="NZ_CP155447.1"/>
</dbReference>
<evidence type="ECO:0000256" key="1">
    <source>
        <dbReference type="SAM" id="Phobius"/>
    </source>
</evidence>
<feature type="transmembrane region" description="Helical" evidence="1">
    <location>
        <begin position="41"/>
        <end position="60"/>
    </location>
</feature>